<dbReference type="Proteomes" id="UP000728106">
    <property type="component" value="Unassembled WGS sequence"/>
</dbReference>
<feature type="transmembrane region" description="Helical" evidence="7">
    <location>
        <begin position="446"/>
        <end position="466"/>
    </location>
</feature>
<dbReference type="Proteomes" id="UP000808038">
    <property type="component" value="Unassembled WGS sequence"/>
</dbReference>
<dbReference type="PANTHER" id="PTHR43243">
    <property type="entry name" value="INNER MEMBRANE TRANSPORTER YGJI-RELATED"/>
    <property type="match status" value="1"/>
</dbReference>
<keyword evidence="3 7" id="KW-0812">Transmembrane</keyword>
<evidence type="ECO:0000256" key="2">
    <source>
        <dbReference type="ARBA" id="ARBA00022448"/>
    </source>
</evidence>
<accession>A0A0R2F780</accession>
<evidence type="ECO:0000256" key="4">
    <source>
        <dbReference type="ARBA" id="ARBA00022989"/>
    </source>
</evidence>
<keyword evidence="5 7" id="KW-0472">Membrane</keyword>
<evidence type="ECO:0000313" key="9">
    <source>
        <dbReference type="EMBL" id="MBJ7632355.1"/>
    </source>
</evidence>
<feature type="transmembrane region" description="Helical" evidence="7">
    <location>
        <begin position="268"/>
        <end position="292"/>
    </location>
</feature>
<comment type="caution">
    <text evidence="10">The sequence shown here is derived from an EMBL/GenBank/DDBJ whole genome shotgun (WGS) entry which is preliminary data.</text>
</comment>
<evidence type="ECO:0000313" key="11">
    <source>
        <dbReference type="Proteomes" id="UP000728106"/>
    </source>
</evidence>
<evidence type="ECO:0000256" key="5">
    <source>
        <dbReference type="ARBA" id="ARBA00023136"/>
    </source>
</evidence>
<dbReference type="EMBL" id="JACSZT010000002">
    <property type="protein sequence ID" value="MBC6498122.1"/>
    <property type="molecule type" value="Genomic_DNA"/>
</dbReference>
<organism evidence="10 11">
    <name type="scientific">Weissella confusa</name>
    <name type="common">Lactobacillus confusus</name>
    <dbReference type="NCBI Taxonomy" id="1583"/>
    <lineage>
        <taxon>Bacteria</taxon>
        <taxon>Bacillati</taxon>
        <taxon>Bacillota</taxon>
        <taxon>Bacilli</taxon>
        <taxon>Lactobacillales</taxon>
        <taxon>Lactobacillaceae</taxon>
        <taxon>Weissella</taxon>
    </lineage>
</organism>
<evidence type="ECO:0000256" key="3">
    <source>
        <dbReference type="ARBA" id="ARBA00022692"/>
    </source>
</evidence>
<dbReference type="EMBL" id="JAAOCX010000004">
    <property type="protein sequence ID" value="MBJ7632355.1"/>
    <property type="molecule type" value="Genomic_DNA"/>
</dbReference>
<proteinExistence type="predicted"/>
<reference evidence="10 11" key="3">
    <citation type="journal article" date="2021" name="Int. J. Food Microbiol.">
        <title>Safety demonstration of a microbial species for use in the food chain: Weissella confusa.</title>
        <authorList>
            <person name="Bourdichon F."/>
            <person name="Patrone V."/>
            <person name="Fontana A."/>
            <person name="Milani G."/>
            <person name="Morelli L."/>
        </authorList>
    </citation>
    <scope>NUCLEOTIDE SEQUENCE [LARGE SCALE GENOMIC DNA]</scope>
    <source>
        <strain evidence="9">CCUG 30943</strain>
        <strain evidence="10 11">CCUG 43002</strain>
    </source>
</reference>
<dbReference type="OrthoDB" id="9762947at2"/>
<dbReference type="GO" id="GO:0015171">
    <property type="term" value="F:amino acid transmembrane transporter activity"/>
    <property type="evidence" value="ECO:0007669"/>
    <property type="project" value="TreeGrafter"/>
</dbReference>
<dbReference type="Gene3D" id="1.20.1740.10">
    <property type="entry name" value="Amino acid/polyamine transporter I"/>
    <property type="match status" value="1"/>
</dbReference>
<dbReference type="Pfam" id="PF13520">
    <property type="entry name" value="AA_permease_2"/>
    <property type="match status" value="1"/>
</dbReference>
<feature type="transmembrane region" description="Helical" evidence="7">
    <location>
        <begin position="421"/>
        <end position="440"/>
    </location>
</feature>
<feature type="transmembrane region" description="Helical" evidence="7">
    <location>
        <begin position="189"/>
        <end position="209"/>
    </location>
</feature>
<evidence type="ECO:0000313" key="8">
    <source>
        <dbReference type="EMBL" id="MBC6498122.1"/>
    </source>
</evidence>
<feature type="transmembrane region" description="Helical" evidence="7">
    <location>
        <begin position="229"/>
        <end position="247"/>
    </location>
</feature>
<comment type="subcellular location">
    <subcellularLocation>
        <location evidence="1">Membrane</location>
        <topology evidence="1">Multi-pass membrane protein</topology>
    </subcellularLocation>
</comment>
<evidence type="ECO:0000256" key="7">
    <source>
        <dbReference type="SAM" id="Phobius"/>
    </source>
</evidence>
<name>A0A0R2F780_WEICO</name>
<reference evidence="10" key="1">
    <citation type="submission" date="2020-02" db="EMBL/GenBank/DDBJ databases">
        <authorList>
            <person name="Fontana A."/>
            <person name="Patrone V."/>
            <person name="Morelli L."/>
        </authorList>
    </citation>
    <scope>NUCLEOTIDE SEQUENCE</scope>
    <source>
        <strain evidence="9">CCUG 30943</strain>
        <strain evidence="10">CCUG 43002</strain>
    </source>
</reference>
<gene>
    <name evidence="8" type="ORF">H7R52_00820</name>
    <name evidence="10" type="ORF">HAU20_06335</name>
    <name evidence="9" type="ORF">HAU43_04530</name>
</gene>
<feature type="transmembrane region" description="Helical" evidence="7">
    <location>
        <begin position="63"/>
        <end position="85"/>
    </location>
</feature>
<dbReference type="EMBL" id="JAAOCP010000006">
    <property type="protein sequence ID" value="MBJ7639005.1"/>
    <property type="molecule type" value="Genomic_DNA"/>
</dbReference>
<feature type="transmembrane region" description="Helical" evidence="7">
    <location>
        <begin position="159"/>
        <end position="177"/>
    </location>
</feature>
<dbReference type="RefSeq" id="WP_004560170.1">
    <property type="nucleotide sequence ID" value="NZ_ALXH01000072.1"/>
</dbReference>
<dbReference type="GeneID" id="57977955"/>
<dbReference type="AlphaFoldDB" id="A0A0R2F780"/>
<dbReference type="GO" id="GO:0016020">
    <property type="term" value="C:membrane"/>
    <property type="evidence" value="ECO:0007669"/>
    <property type="project" value="UniProtKB-SubCell"/>
</dbReference>
<feature type="transmembrane region" description="Helical" evidence="7">
    <location>
        <begin position="362"/>
        <end position="383"/>
    </location>
</feature>
<dbReference type="PANTHER" id="PTHR43243:SF4">
    <property type="entry name" value="CATIONIC AMINO ACID TRANSPORTER 4"/>
    <property type="match status" value="1"/>
</dbReference>
<evidence type="ECO:0000256" key="1">
    <source>
        <dbReference type="ARBA" id="ARBA00004141"/>
    </source>
</evidence>
<feature type="compositionally biased region" description="Basic and acidic residues" evidence="6">
    <location>
        <begin position="11"/>
        <end position="22"/>
    </location>
</feature>
<protein>
    <submittedName>
        <fullName evidence="10">Amino acid permease</fullName>
    </submittedName>
</protein>
<evidence type="ECO:0000256" key="6">
    <source>
        <dbReference type="SAM" id="MobiDB-lite"/>
    </source>
</evidence>
<dbReference type="Proteomes" id="UP000650485">
    <property type="component" value="Unassembled WGS sequence"/>
</dbReference>
<evidence type="ECO:0000313" key="10">
    <source>
        <dbReference type="EMBL" id="MBJ7639005.1"/>
    </source>
</evidence>
<feature type="transmembrane region" description="Helical" evidence="7">
    <location>
        <begin position="389"/>
        <end position="409"/>
    </location>
</feature>
<keyword evidence="4 7" id="KW-1133">Transmembrane helix</keyword>
<dbReference type="PIRSF" id="PIRSF006060">
    <property type="entry name" value="AA_transporter"/>
    <property type="match status" value="1"/>
</dbReference>
<feature type="region of interest" description="Disordered" evidence="6">
    <location>
        <begin position="1"/>
        <end position="22"/>
    </location>
</feature>
<feature type="transmembrane region" description="Helical" evidence="7">
    <location>
        <begin position="35"/>
        <end position="57"/>
    </location>
</feature>
<sequence length="472" mass="49947">MEQKSLFSRMARKEDPQNYADKDGHLKPVLGMREMIAMGVGTVVGAGIFTMPGIVAADYAGPAVVLSFVIAAIIAGLSALAYSEFASAMPFAGSIYSWANVIYGEFIGWLSGWAVLAEYLIALALISASWSSYFQGFLSGFGIALPKALTASFNAGNGTWFDLFGALSLLVVGHLVSRGVKGAAKIENWLVIGKIAVIILFIVVGATAIQLQNWLPFVPKHVPGTNFGGVHGIFMGAAQVFFAYIGFDTIAANSAEVKDAQRTMPRAIIGTLLIATVLFVGVAGVLTGMYKYTKYANNAEPAAWALRESGHLFTANLLSVVALVGMFSGLIALMIGGSRLVYSFGRDGLMPQAFAKLDSRGLPFNATVVLTVLGVILGAVFPVGMLANLVSAGTLIAFIVASVGILKLRKREDIDHSGYKMPWYPVLPIISALASLGLFFSLNKDALILALGWVVIGAIVYVLYGAKHSNKG</sequence>
<feature type="transmembrane region" description="Helical" evidence="7">
    <location>
        <begin position="312"/>
        <end position="342"/>
    </location>
</feature>
<keyword evidence="11" id="KW-1185">Reference proteome</keyword>
<reference evidence="8" key="2">
    <citation type="submission" date="2020-08" db="EMBL/GenBank/DDBJ databases">
        <title>Complete genome sequence of Weissella confusa strain FS54 provides insights into metabolic potential.</title>
        <authorList>
            <person name="Fhoula I."/>
            <person name="Najjari A."/>
            <person name="Lekired A."/>
            <person name="Bessrour-Aouam N."/>
            <person name="Jaballah S."/>
            <person name="Klibi N."/>
            <person name="Ouzari H.-I."/>
        </authorList>
    </citation>
    <scope>NUCLEOTIDE SEQUENCE</scope>
    <source>
        <strain evidence="8">FS54</strain>
    </source>
</reference>
<dbReference type="InterPro" id="IPR002293">
    <property type="entry name" value="AA/rel_permease1"/>
</dbReference>
<keyword evidence="2" id="KW-0813">Transport</keyword>